<evidence type="ECO:0000313" key="2">
    <source>
        <dbReference type="Proteomes" id="UP000199437"/>
    </source>
</evidence>
<evidence type="ECO:0008006" key="3">
    <source>
        <dbReference type="Google" id="ProtNLM"/>
    </source>
</evidence>
<proteinExistence type="predicted"/>
<gene>
    <name evidence="1" type="ORF">SAMN05216290_1249</name>
</gene>
<sequence>MSSHHIVRDEQEPALLIDDPKTLSLEFVELLLEWSPTVVVTTNALEEVLHWGIKIDVVIARFEQVEALKPRLKLQSPVKLLAFESNDLLNAGFVYLLDNQYPAVNVLADIFSTRILDMVKELSTELDVVLFYNNQKWVYVRRGLFQKWVSTGQVFGIHPIVPGTFFKSEGFYTEMENEPYLEPFELRAEVSGKVRVQSNEKPFWLIEEVQTDVYK</sequence>
<organism evidence="1 2">
    <name type="scientific">Roseivirga pacifica</name>
    <dbReference type="NCBI Taxonomy" id="1267423"/>
    <lineage>
        <taxon>Bacteria</taxon>
        <taxon>Pseudomonadati</taxon>
        <taxon>Bacteroidota</taxon>
        <taxon>Cytophagia</taxon>
        <taxon>Cytophagales</taxon>
        <taxon>Roseivirgaceae</taxon>
        <taxon>Roseivirga</taxon>
    </lineage>
</organism>
<dbReference type="GeneID" id="99985981"/>
<dbReference type="OrthoDB" id="1132102at2"/>
<dbReference type="EMBL" id="FOIR01000001">
    <property type="protein sequence ID" value="SEW01555.1"/>
    <property type="molecule type" value="Genomic_DNA"/>
</dbReference>
<dbReference type="Proteomes" id="UP000199437">
    <property type="component" value="Unassembled WGS sequence"/>
</dbReference>
<dbReference type="RefSeq" id="WP_090257650.1">
    <property type="nucleotide sequence ID" value="NZ_FOIR01000001.1"/>
</dbReference>
<keyword evidence="2" id="KW-1185">Reference proteome</keyword>
<name>A0A1I0NKZ9_9BACT</name>
<evidence type="ECO:0000313" key="1">
    <source>
        <dbReference type="EMBL" id="SEW01555.1"/>
    </source>
</evidence>
<accession>A0A1I0NKZ9</accession>
<protein>
    <recommendedName>
        <fullName evidence="3">Thiamine pyrophosphokinase</fullName>
    </recommendedName>
</protein>
<dbReference type="STRING" id="1267423.SAMN05216290_1249"/>
<dbReference type="AlphaFoldDB" id="A0A1I0NKZ9"/>
<reference evidence="2" key="1">
    <citation type="submission" date="2016-10" db="EMBL/GenBank/DDBJ databases">
        <authorList>
            <person name="Varghese N."/>
            <person name="Submissions S."/>
        </authorList>
    </citation>
    <scope>NUCLEOTIDE SEQUENCE [LARGE SCALE GENOMIC DNA]</scope>
    <source>
        <strain evidence="2">CGMCC 1.12402</strain>
    </source>
</reference>